<dbReference type="HOGENOM" id="CLU_2170409_0_0_1"/>
<protein>
    <submittedName>
        <fullName evidence="1">Uncharacterized protein</fullName>
    </submittedName>
</protein>
<dbReference type="Proteomes" id="UP000054549">
    <property type="component" value="Unassembled WGS sequence"/>
</dbReference>
<dbReference type="InParanoid" id="A0A0C2XCE6"/>
<accession>A0A0C2XCE6</accession>
<organism evidence="1 2">
    <name type="scientific">Amanita muscaria (strain Koide BX008)</name>
    <dbReference type="NCBI Taxonomy" id="946122"/>
    <lineage>
        <taxon>Eukaryota</taxon>
        <taxon>Fungi</taxon>
        <taxon>Dikarya</taxon>
        <taxon>Basidiomycota</taxon>
        <taxon>Agaricomycotina</taxon>
        <taxon>Agaricomycetes</taxon>
        <taxon>Agaricomycetidae</taxon>
        <taxon>Agaricales</taxon>
        <taxon>Pluteineae</taxon>
        <taxon>Amanitaceae</taxon>
        <taxon>Amanita</taxon>
    </lineage>
</organism>
<name>A0A0C2XCE6_AMAMK</name>
<dbReference type="AlphaFoldDB" id="A0A0C2XCE6"/>
<keyword evidence="2" id="KW-1185">Reference proteome</keyword>
<gene>
    <name evidence="1" type="ORF">M378DRAFT_161002</name>
</gene>
<evidence type="ECO:0000313" key="1">
    <source>
        <dbReference type="EMBL" id="KIL66518.1"/>
    </source>
</evidence>
<reference evidence="1 2" key="1">
    <citation type="submission" date="2014-04" db="EMBL/GenBank/DDBJ databases">
        <title>Evolutionary Origins and Diversification of the Mycorrhizal Mutualists.</title>
        <authorList>
            <consortium name="DOE Joint Genome Institute"/>
            <consortium name="Mycorrhizal Genomics Consortium"/>
            <person name="Kohler A."/>
            <person name="Kuo A."/>
            <person name="Nagy L.G."/>
            <person name="Floudas D."/>
            <person name="Copeland A."/>
            <person name="Barry K.W."/>
            <person name="Cichocki N."/>
            <person name="Veneault-Fourrey C."/>
            <person name="LaButti K."/>
            <person name="Lindquist E.A."/>
            <person name="Lipzen A."/>
            <person name="Lundell T."/>
            <person name="Morin E."/>
            <person name="Murat C."/>
            <person name="Riley R."/>
            <person name="Ohm R."/>
            <person name="Sun H."/>
            <person name="Tunlid A."/>
            <person name="Henrissat B."/>
            <person name="Grigoriev I.V."/>
            <person name="Hibbett D.S."/>
            <person name="Martin F."/>
        </authorList>
    </citation>
    <scope>NUCLEOTIDE SEQUENCE [LARGE SCALE GENOMIC DNA]</scope>
    <source>
        <strain evidence="1 2">Koide BX008</strain>
    </source>
</reference>
<sequence length="110" mass="12504">MQYKSAGQISFLLNNDSNGAMQPKCLNASTFDFFTWIFILRSLFSFLVNSSLSAKHKRLQEPYTTKAHPNNAQPRHFFYYGVRLSGDSPPRLLGVLCHLGRRCGCGTEER</sequence>
<proteinExistence type="predicted"/>
<dbReference type="EMBL" id="KN818236">
    <property type="protein sequence ID" value="KIL66518.1"/>
    <property type="molecule type" value="Genomic_DNA"/>
</dbReference>
<evidence type="ECO:0000313" key="2">
    <source>
        <dbReference type="Proteomes" id="UP000054549"/>
    </source>
</evidence>